<feature type="transmembrane region" description="Helical" evidence="2">
    <location>
        <begin position="12"/>
        <end position="33"/>
    </location>
</feature>
<feature type="compositionally biased region" description="Polar residues" evidence="1">
    <location>
        <begin position="245"/>
        <end position="255"/>
    </location>
</feature>
<keyword evidence="2" id="KW-0472">Membrane</keyword>
<feature type="region of interest" description="Disordered" evidence="1">
    <location>
        <begin position="192"/>
        <end position="255"/>
    </location>
</feature>
<accession>A0A914VL52</accession>
<feature type="transmembrane region" description="Helical" evidence="2">
    <location>
        <begin position="45"/>
        <end position="68"/>
    </location>
</feature>
<evidence type="ECO:0000256" key="1">
    <source>
        <dbReference type="SAM" id="MobiDB-lite"/>
    </source>
</evidence>
<dbReference type="Proteomes" id="UP000887566">
    <property type="component" value="Unplaced"/>
</dbReference>
<dbReference type="AlphaFoldDB" id="A0A914VL52"/>
<name>A0A914VL52_9BILA</name>
<dbReference type="WBParaSite" id="PSAMB.scaffold2180size24800.g16710.t1">
    <property type="protein sequence ID" value="PSAMB.scaffold2180size24800.g16710.t1"/>
    <property type="gene ID" value="PSAMB.scaffold2180size24800.g16710"/>
</dbReference>
<sequence length="255" mass="28600">MRQVTTTAVRFEGIPCYIIALQLVICAVIVVLLSRPRFQQETTALRFAGAIFGVSLCLCVIAIVMLFWMAEKHDSLTFCIFDGVRRTCACRADNRTKASTGWVLFEEVDSCRILDSLFRMMIATMIVYAVAAFCCALALMLVYSIALNGRGPLSHAPPSNGGGYYDWDSWLRSTDNLQRLMTAMRNGWFPPSYDTSQRETRRQMRRIRDRQRIFSVTAEPPPPYSPSSLNSPSSNNPSAADFKPSTPNVTTIELL</sequence>
<keyword evidence="2" id="KW-1133">Transmembrane helix</keyword>
<reference evidence="4" key="1">
    <citation type="submission" date="2022-11" db="UniProtKB">
        <authorList>
            <consortium name="WormBaseParasite"/>
        </authorList>
    </citation>
    <scope>IDENTIFICATION</scope>
</reference>
<organism evidence="3 4">
    <name type="scientific">Plectus sambesii</name>
    <dbReference type="NCBI Taxonomy" id="2011161"/>
    <lineage>
        <taxon>Eukaryota</taxon>
        <taxon>Metazoa</taxon>
        <taxon>Ecdysozoa</taxon>
        <taxon>Nematoda</taxon>
        <taxon>Chromadorea</taxon>
        <taxon>Plectida</taxon>
        <taxon>Plectina</taxon>
        <taxon>Plectoidea</taxon>
        <taxon>Plectidae</taxon>
        <taxon>Plectus</taxon>
    </lineage>
</organism>
<evidence type="ECO:0000256" key="2">
    <source>
        <dbReference type="SAM" id="Phobius"/>
    </source>
</evidence>
<evidence type="ECO:0000313" key="3">
    <source>
        <dbReference type="Proteomes" id="UP000887566"/>
    </source>
</evidence>
<feature type="compositionally biased region" description="Low complexity" evidence="1">
    <location>
        <begin position="226"/>
        <end position="238"/>
    </location>
</feature>
<feature type="transmembrane region" description="Helical" evidence="2">
    <location>
        <begin position="125"/>
        <end position="146"/>
    </location>
</feature>
<keyword evidence="3" id="KW-1185">Reference proteome</keyword>
<protein>
    <submittedName>
        <fullName evidence="4">Uncharacterized protein</fullName>
    </submittedName>
</protein>
<evidence type="ECO:0000313" key="4">
    <source>
        <dbReference type="WBParaSite" id="PSAMB.scaffold2180size24800.g16710.t1"/>
    </source>
</evidence>
<proteinExistence type="predicted"/>
<keyword evidence="2" id="KW-0812">Transmembrane</keyword>